<keyword evidence="3" id="KW-1185">Reference proteome</keyword>
<dbReference type="InParanoid" id="A0A0C3FTL5"/>
<dbReference type="EMBL" id="KN832979">
    <property type="protein sequence ID" value="KIM87640.1"/>
    <property type="molecule type" value="Genomic_DNA"/>
</dbReference>
<dbReference type="HOGENOM" id="CLU_134528_0_0_1"/>
<feature type="region of interest" description="Disordered" evidence="1">
    <location>
        <begin position="71"/>
        <end position="104"/>
    </location>
</feature>
<feature type="compositionally biased region" description="Low complexity" evidence="1">
    <location>
        <begin position="76"/>
        <end position="93"/>
    </location>
</feature>
<proteinExistence type="predicted"/>
<reference evidence="3" key="2">
    <citation type="submission" date="2015-01" db="EMBL/GenBank/DDBJ databases">
        <title>Evolutionary Origins and Diversification of the Mycorrhizal Mutualists.</title>
        <authorList>
            <consortium name="DOE Joint Genome Institute"/>
            <consortium name="Mycorrhizal Genomics Consortium"/>
            <person name="Kohler A."/>
            <person name="Kuo A."/>
            <person name="Nagy L.G."/>
            <person name="Floudas D."/>
            <person name="Copeland A."/>
            <person name="Barry K.W."/>
            <person name="Cichocki N."/>
            <person name="Veneault-Fourrey C."/>
            <person name="LaButti K."/>
            <person name="Lindquist E.A."/>
            <person name="Lipzen A."/>
            <person name="Lundell T."/>
            <person name="Morin E."/>
            <person name="Murat C."/>
            <person name="Riley R."/>
            <person name="Ohm R."/>
            <person name="Sun H."/>
            <person name="Tunlid A."/>
            <person name="Henrissat B."/>
            <person name="Grigoriev I.V."/>
            <person name="Hibbett D.S."/>
            <person name="Martin F."/>
        </authorList>
    </citation>
    <scope>NUCLEOTIDE SEQUENCE [LARGE SCALE GENOMIC DNA]</scope>
    <source>
        <strain evidence="3">F 1598</strain>
    </source>
</reference>
<accession>A0A0C3FTL5</accession>
<dbReference type="OrthoDB" id="3165590at2759"/>
<protein>
    <submittedName>
        <fullName evidence="2">Uncharacterized protein</fullName>
    </submittedName>
</protein>
<name>A0A0C3FTL5_PILCF</name>
<dbReference type="AlphaFoldDB" id="A0A0C3FTL5"/>
<evidence type="ECO:0000313" key="2">
    <source>
        <dbReference type="EMBL" id="KIM87640.1"/>
    </source>
</evidence>
<reference evidence="2 3" key="1">
    <citation type="submission" date="2014-04" db="EMBL/GenBank/DDBJ databases">
        <authorList>
            <consortium name="DOE Joint Genome Institute"/>
            <person name="Kuo A."/>
            <person name="Tarkka M."/>
            <person name="Buscot F."/>
            <person name="Kohler A."/>
            <person name="Nagy L.G."/>
            <person name="Floudas D."/>
            <person name="Copeland A."/>
            <person name="Barry K.W."/>
            <person name="Cichocki N."/>
            <person name="Veneault-Fourrey C."/>
            <person name="LaButti K."/>
            <person name="Lindquist E.A."/>
            <person name="Lipzen A."/>
            <person name="Lundell T."/>
            <person name="Morin E."/>
            <person name="Murat C."/>
            <person name="Sun H."/>
            <person name="Tunlid A."/>
            <person name="Henrissat B."/>
            <person name="Grigoriev I.V."/>
            <person name="Hibbett D.S."/>
            <person name="Martin F."/>
            <person name="Nordberg H.P."/>
            <person name="Cantor M.N."/>
            <person name="Hua S.X."/>
        </authorList>
    </citation>
    <scope>NUCLEOTIDE SEQUENCE [LARGE SCALE GENOMIC DNA]</scope>
    <source>
        <strain evidence="2 3">F 1598</strain>
    </source>
</reference>
<dbReference type="Proteomes" id="UP000054166">
    <property type="component" value="Unassembled WGS sequence"/>
</dbReference>
<evidence type="ECO:0000256" key="1">
    <source>
        <dbReference type="SAM" id="MobiDB-lite"/>
    </source>
</evidence>
<evidence type="ECO:0000313" key="3">
    <source>
        <dbReference type="Proteomes" id="UP000054166"/>
    </source>
</evidence>
<organism evidence="2 3">
    <name type="scientific">Piloderma croceum (strain F 1598)</name>
    <dbReference type="NCBI Taxonomy" id="765440"/>
    <lineage>
        <taxon>Eukaryota</taxon>
        <taxon>Fungi</taxon>
        <taxon>Dikarya</taxon>
        <taxon>Basidiomycota</taxon>
        <taxon>Agaricomycotina</taxon>
        <taxon>Agaricomycetes</taxon>
        <taxon>Agaricomycetidae</taxon>
        <taxon>Atheliales</taxon>
        <taxon>Atheliaceae</taxon>
        <taxon>Piloderma</taxon>
    </lineage>
</organism>
<gene>
    <name evidence="2" type="ORF">PILCRDRAFT_815216</name>
</gene>
<sequence length="139" mass="14718">MPRRPPPTALRLATGPTPRYNLKHVLPSIPLPTFHPLPISGSHFTHASAPRHTIERRQRITHAELPPLDIPFFADGSGSRSGNSSPTSASSTSMKAGGGQIVRGPWDHSGSISFDFDVESMLAPLKPVVVSPGAVPGSC</sequence>